<feature type="compositionally biased region" description="Basic and acidic residues" evidence="1">
    <location>
        <begin position="47"/>
        <end position="57"/>
    </location>
</feature>
<protein>
    <submittedName>
        <fullName evidence="2">Uncharacterized protein</fullName>
    </submittedName>
</protein>
<gene>
    <name evidence="2" type="ORF">IU459_10320</name>
</gene>
<organism evidence="2 3">
    <name type="scientific">Nocardia amamiensis</name>
    <dbReference type="NCBI Taxonomy" id="404578"/>
    <lineage>
        <taxon>Bacteria</taxon>
        <taxon>Bacillati</taxon>
        <taxon>Actinomycetota</taxon>
        <taxon>Actinomycetes</taxon>
        <taxon>Mycobacteriales</taxon>
        <taxon>Nocardiaceae</taxon>
        <taxon>Nocardia</taxon>
    </lineage>
</organism>
<proteinExistence type="predicted"/>
<evidence type="ECO:0000313" key="2">
    <source>
        <dbReference type="EMBL" id="MBF6297941.1"/>
    </source>
</evidence>
<reference evidence="2 3" key="1">
    <citation type="submission" date="2020-10" db="EMBL/GenBank/DDBJ databases">
        <title>Identification of Nocardia species via Next-generation sequencing and recognition of intraspecies genetic diversity.</title>
        <authorList>
            <person name="Li P."/>
            <person name="Li P."/>
            <person name="Lu B."/>
        </authorList>
    </citation>
    <scope>NUCLEOTIDE SEQUENCE [LARGE SCALE GENOMIC DNA]</scope>
    <source>
        <strain evidence="2 3">BJ06-0157</strain>
    </source>
</reference>
<comment type="caution">
    <text evidence="2">The sequence shown here is derived from an EMBL/GenBank/DDBJ whole genome shotgun (WGS) entry which is preliminary data.</text>
</comment>
<keyword evidence="3" id="KW-1185">Reference proteome</keyword>
<evidence type="ECO:0000256" key="1">
    <source>
        <dbReference type="SAM" id="MobiDB-lite"/>
    </source>
</evidence>
<accession>A0ABS0CNT2</accession>
<name>A0ABS0CNT2_9NOCA</name>
<dbReference type="RefSeq" id="WP_195129258.1">
    <property type="nucleotide sequence ID" value="NZ_JADLQX010000006.1"/>
</dbReference>
<sequence>MDLVTQFESLEKRSSAGLTLVRAAATESREKLEQRIGQAQVDVERTDAKQEVGEAARQRQGKWAQMRADASAKMEDIKAKIDKRNDQIDADMAATEADFAEADASDAIAYAGWVVDNARLAVLDALDARAYADERAKAATRNP</sequence>
<dbReference type="EMBL" id="JADLQX010000006">
    <property type="protein sequence ID" value="MBF6297941.1"/>
    <property type="molecule type" value="Genomic_DNA"/>
</dbReference>
<dbReference type="Proteomes" id="UP000702209">
    <property type="component" value="Unassembled WGS sequence"/>
</dbReference>
<feature type="region of interest" description="Disordered" evidence="1">
    <location>
        <begin position="47"/>
        <end position="66"/>
    </location>
</feature>
<evidence type="ECO:0000313" key="3">
    <source>
        <dbReference type="Proteomes" id="UP000702209"/>
    </source>
</evidence>